<protein>
    <submittedName>
        <fullName evidence="2">Asp23/Gls24 family envelope stress response protein</fullName>
    </submittedName>
</protein>
<keyword evidence="3" id="KW-1185">Reference proteome</keyword>
<dbReference type="AlphaFoldDB" id="A0A5N8VEC3"/>
<feature type="region of interest" description="Disordered" evidence="1">
    <location>
        <begin position="1"/>
        <end position="20"/>
    </location>
</feature>
<dbReference type="Proteomes" id="UP000325849">
    <property type="component" value="Unassembled WGS sequence"/>
</dbReference>
<organism evidence="2 3">
    <name type="scientific">Streptomyces adustus</name>
    <dbReference type="NCBI Taxonomy" id="1609272"/>
    <lineage>
        <taxon>Bacteria</taxon>
        <taxon>Bacillati</taxon>
        <taxon>Actinomycetota</taxon>
        <taxon>Actinomycetes</taxon>
        <taxon>Kitasatosporales</taxon>
        <taxon>Streptomycetaceae</taxon>
        <taxon>Streptomyces</taxon>
    </lineage>
</organism>
<sequence>MSQPETASSRLPRGARGATRVADRVVAKIAAQAACEALRSSGGSEPSAPRGQSRPRASVSVRPAPDREEAFGQAGVRIGLELGYPSDIGGQCGAVRRAVSNQVSRLAGMKVQEVVVTVERLYPRHSRGVITGRTR</sequence>
<evidence type="ECO:0000313" key="3">
    <source>
        <dbReference type="Proteomes" id="UP000325849"/>
    </source>
</evidence>
<reference evidence="2 3" key="1">
    <citation type="submission" date="2019-07" db="EMBL/GenBank/DDBJ databases">
        <title>New species of Amycolatopsis and Streptomyces.</title>
        <authorList>
            <person name="Duangmal K."/>
            <person name="Teo W.F.A."/>
            <person name="Lipun K."/>
        </authorList>
    </citation>
    <scope>NUCLEOTIDE SEQUENCE [LARGE SCALE GENOMIC DNA]</scope>
    <source>
        <strain evidence="2 3">NBRC 109810</strain>
    </source>
</reference>
<gene>
    <name evidence="2" type="ORF">FNH09_14335</name>
</gene>
<dbReference type="EMBL" id="VJZD01000047">
    <property type="protein sequence ID" value="MPY32408.1"/>
    <property type="molecule type" value="Genomic_DNA"/>
</dbReference>
<comment type="caution">
    <text evidence="2">The sequence shown here is derived from an EMBL/GenBank/DDBJ whole genome shotgun (WGS) entry which is preliminary data.</text>
</comment>
<accession>A0A5N8VEC3</accession>
<proteinExistence type="predicted"/>
<evidence type="ECO:0000313" key="2">
    <source>
        <dbReference type="EMBL" id="MPY32408.1"/>
    </source>
</evidence>
<feature type="region of interest" description="Disordered" evidence="1">
    <location>
        <begin position="38"/>
        <end position="70"/>
    </location>
</feature>
<name>A0A5N8VEC3_9ACTN</name>
<evidence type="ECO:0000256" key="1">
    <source>
        <dbReference type="SAM" id="MobiDB-lite"/>
    </source>
</evidence>